<organism evidence="1 2">
    <name type="scientific">Paenibacillus macquariensis</name>
    <dbReference type="NCBI Taxonomy" id="948756"/>
    <lineage>
        <taxon>Bacteria</taxon>
        <taxon>Bacillati</taxon>
        <taxon>Bacillota</taxon>
        <taxon>Bacilli</taxon>
        <taxon>Bacillales</taxon>
        <taxon>Paenibacillaceae</taxon>
        <taxon>Paenibacillus</taxon>
    </lineage>
</organism>
<accession>A0ABY1KF64</accession>
<reference evidence="1 2" key="1">
    <citation type="submission" date="2017-01" db="EMBL/GenBank/DDBJ databases">
        <authorList>
            <person name="Varghese N."/>
            <person name="Submissions S."/>
        </authorList>
    </citation>
    <scope>NUCLEOTIDE SEQUENCE [LARGE SCALE GENOMIC DNA]</scope>
    <source>
        <strain evidence="1 2">ATCC 23464</strain>
    </source>
</reference>
<keyword evidence="2" id="KW-1185">Reference proteome</keyword>
<dbReference type="EMBL" id="FTNK01000062">
    <property type="protein sequence ID" value="SIR74700.1"/>
    <property type="molecule type" value="Genomic_DNA"/>
</dbReference>
<evidence type="ECO:0000313" key="2">
    <source>
        <dbReference type="Proteomes" id="UP000186666"/>
    </source>
</evidence>
<sequence length="35" mass="4027">MLSKLLVCINVGSYKEALTRGKIYEVLDEELKKNK</sequence>
<evidence type="ECO:0000313" key="1">
    <source>
        <dbReference type="EMBL" id="SIR74700.1"/>
    </source>
</evidence>
<proteinExistence type="predicted"/>
<dbReference type="Proteomes" id="UP000186666">
    <property type="component" value="Unassembled WGS sequence"/>
</dbReference>
<gene>
    <name evidence="1" type="ORF">SAMN05421578_1621</name>
</gene>
<name>A0ABY1KF64_9BACL</name>
<protein>
    <submittedName>
        <fullName evidence="1">Uncharacterized protein</fullName>
    </submittedName>
</protein>
<comment type="caution">
    <text evidence="1">The sequence shown here is derived from an EMBL/GenBank/DDBJ whole genome shotgun (WGS) entry which is preliminary data.</text>
</comment>